<dbReference type="SUPFAM" id="SSF56219">
    <property type="entry name" value="DNase I-like"/>
    <property type="match status" value="1"/>
</dbReference>
<evidence type="ECO:0000256" key="1">
    <source>
        <dbReference type="SAM" id="MobiDB-lite"/>
    </source>
</evidence>
<feature type="compositionally biased region" description="Polar residues" evidence="1">
    <location>
        <begin position="282"/>
        <end position="293"/>
    </location>
</feature>
<dbReference type="PANTHER" id="PTHR31286">
    <property type="entry name" value="GLYCINE-RICH CELL WALL STRUCTURAL PROTEIN 1.8-LIKE"/>
    <property type="match status" value="1"/>
</dbReference>
<feature type="domain" description="DUF4283" evidence="3">
    <location>
        <begin position="47"/>
        <end position="130"/>
    </location>
</feature>
<dbReference type="AlphaFoldDB" id="A0A5N5J8I4"/>
<dbReference type="InterPro" id="IPR040256">
    <property type="entry name" value="At4g02000-like"/>
</dbReference>
<dbReference type="EMBL" id="VDCV01000018">
    <property type="protein sequence ID" value="KAB5514270.1"/>
    <property type="molecule type" value="Genomic_DNA"/>
</dbReference>
<feature type="compositionally biased region" description="Basic and acidic residues" evidence="1">
    <location>
        <begin position="268"/>
        <end position="281"/>
    </location>
</feature>
<dbReference type="Pfam" id="PF13966">
    <property type="entry name" value="zf-RVT"/>
    <property type="match status" value="1"/>
</dbReference>
<evidence type="ECO:0008006" key="6">
    <source>
        <dbReference type="Google" id="ProtNLM"/>
    </source>
</evidence>
<organism evidence="4 5">
    <name type="scientific">Salix brachista</name>
    <dbReference type="NCBI Taxonomy" id="2182728"/>
    <lineage>
        <taxon>Eukaryota</taxon>
        <taxon>Viridiplantae</taxon>
        <taxon>Streptophyta</taxon>
        <taxon>Embryophyta</taxon>
        <taxon>Tracheophyta</taxon>
        <taxon>Spermatophyta</taxon>
        <taxon>Magnoliopsida</taxon>
        <taxon>eudicotyledons</taxon>
        <taxon>Gunneridae</taxon>
        <taxon>Pentapetalae</taxon>
        <taxon>rosids</taxon>
        <taxon>fabids</taxon>
        <taxon>Malpighiales</taxon>
        <taxon>Salicaceae</taxon>
        <taxon>Saliceae</taxon>
        <taxon>Salix</taxon>
    </lineage>
</organism>
<evidence type="ECO:0000259" key="3">
    <source>
        <dbReference type="Pfam" id="PF14111"/>
    </source>
</evidence>
<dbReference type="Proteomes" id="UP000326939">
    <property type="component" value="Chromosome 18"/>
</dbReference>
<dbReference type="Pfam" id="PF14111">
    <property type="entry name" value="DUF4283"/>
    <property type="match status" value="1"/>
</dbReference>
<dbReference type="PANTHER" id="PTHR31286:SF99">
    <property type="entry name" value="DUF4283 DOMAIN-CONTAINING PROTEIN"/>
    <property type="match status" value="1"/>
</dbReference>
<gene>
    <name evidence="4" type="ORF">DKX38_028176</name>
</gene>
<evidence type="ECO:0000313" key="5">
    <source>
        <dbReference type="Proteomes" id="UP000326939"/>
    </source>
</evidence>
<accession>A0A5N5J8I4</accession>
<name>A0A5N5J8I4_9ROSI</name>
<reference evidence="5" key="1">
    <citation type="journal article" date="2019" name="Gigascience">
        <title>De novo genome assembly of the endangered Acer yangbiense, a plant species with extremely small populations endemic to Yunnan Province, China.</title>
        <authorList>
            <person name="Yang J."/>
            <person name="Wariss H.M."/>
            <person name="Tao L."/>
            <person name="Zhang R."/>
            <person name="Yun Q."/>
            <person name="Hollingsworth P."/>
            <person name="Dao Z."/>
            <person name="Luo G."/>
            <person name="Guo H."/>
            <person name="Ma Y."/>
            <person name="Sun W."/>
        </authorList>
    </citation>
    <scope>NUCLEOTIDE SEQUENCE [LARGE SCALE GENOMIC DNA]</scope>
    <source>
        <strain evidence="5">cv. br00</strain>
    </source>
</reference>
<comment type="caution">
    <text evidence="4">The sequence shown here is derived from an EMBL/GenBank/DDBJ whole genome shotgun (WGS) entry which is preliminary data.</text>
</comment>
<evidence type="ECO:0000259" key="2">
    <source>
        <dbReference type="Pfam" id="PF13966"/>
    </source>
</evidence>
<sequence>MNQASGSSWADRVKVIDASTRFTLDPIPPPAMGQQMEITEDMLTEHAEQWNRSMVGFSPGYKMNYHAVNSIASRVWKSCGLEAVMTTAIGFIIFRFQKEEQMLEILEKGPWLFGGKAIILQQWHPHFVFDKNKILKLPVWIRIHGLSFPLWSRKGLSLVASKVGKPLSCDESTYTCSRLDFARVCVELDAGTPFVHNFDIITPLSTEPLHIEVEYEWKPTRCASCNLFGHSCKMVVKVEPVKVPIDGGALEGTLLGDGCLRDINEKEKTVDHSNMSEDKLNPTDTGSSSTYTQWGKAKKGTNSQHNAGPTMAKPVKEIREKGKGVIVDTGHDLELVELDDDALKDVVRPHLSVALATRWPFSKVRILLEKEIRRVGIPQGLNGPNKQKVVHDWILRYNLKIVGMLETKVLHENVEKVKRGLNLTGWNFCSNGTSDRQDLWAYLCRQSIGQGQRSWLLMGDFNATLKASDSKGGDDHQNMILKKLDWVLGNLGFTLAWPNAQAIFQPRSMSDHSAMVLHLHPKQDRVVGSAMFQLTTKLNKVKAHLRNWHKHHRQDISGKVVQAREDWEKAQTHLDRDPLNDRVKSKERQAAHKYHKLMQDEESFYKQKSRIQWLMLGDKNTAFFHKSVKHRQSRNRIHSLKDNDGRVVHDQKGLGDLAVQYYKGIMAPTAFHPHEMGTGRFPPPISTACKPQMDRADTTEWKGHSKGRFSIASAWNHIRKKRPLNIFANLAWFPDHVLRISFIFWLATRGHLATMDKPHVSRIITSNLCVLCGERPETHAHLFFQCSYSSRVWNAIISKVGIAIPPMRWDYLLQWAASNFHHKGKFDHMMVRHAITSSVYFLWQERNARVFNNHHKEAATLSKEAMMQLRILLLHYKKPIPGAFSFSLWASFVLRMRRGSGLARFFFGAEMPGPCTCRPSIDGMWILSGSFRACIVAWFSLAVGLGPSPCEVDSRAGSYRLQARAFGFPVWASRGSSGNGLSGFFSEIFFWGRGFAEDYLLGWGVSSTSGARSCPACEEALTTGSGMPAIAATCNS</sequence>
<dbReference type="InterPro" id="IPR036691">
    <property type="entry name" value="Endo/exonu/phosph_ase_sf"/>
</dbReference>
<keyword evidence="5" id="KW-1185">Reference proteome</keyword>
<feature type="domain" description="Reverse transcriptase zinc-binding" evidence="2">
    <location>
        <begin position="709"/>
        <end position="793"/>
    </location>
</feature>
<proteinExistence type="predicted"/>
<protein>
    <recommendedName>
        <fullName evidence="6">Reverse transcriptase zinc-binding domain-containing protein</fullName>
    </recommendedName>
</protein>
<feature type="region of interest" description="Disordered" evidence="1">
    <location>
        <begin position="268"/>
        <end position="310"/>
    </location>
</feature>
<evidence type="ECO:0000313" key="4">
    <source>
        <dbReference type="EMBL" id="KAB5514270.1"/>
    </source>
</evidence>
<dbReference type="InterPro" id="IPR026960">
    <property type="entry name" value="RVT-Znf"/>
</dbReference>
<dbReference type="InterPro" id="IPR025558">
    <property type="entry name" value="DUF4283"/>
</dbReference>